<comment type="caution">
    <text evidence="2">The sequence shown here is derived from an EMBL/GenBank/DDBJ whole genome shotgun (WGS) entry which is preliminary data.</text>
</comment>
<proteinExistence type="predicted"/>
<dbReference type="PROSITE" id="PS50297">
    <property type="entry name" value="ANK_REP_REGION"/>
    <property type="match status" value="1"/>
</dbReference>
<dbReference type="PANTHER" id="PTHR24121">
    <property type="entry name" value="NO MECHANORECEPTOR POTENTIAL C, ISOFORM D-RELATED"/>
    <property type="match status" value="1"/>
</dbReference>
<dbReference type="AlphaFoldDB" id="A0AAP0LS36"/>
<name>A0AAP0LS36_9ROSI</name>
<reference evidence="2 3" key="1">
    <citation type="submission" date="2024-05" db="EMBL/GenBank/DDBJ databases">
        <title>Haplotype-resolved chromosome-level genome assembly of Huyou (Citrus changshanensis).</title>
        <authorList>
            <person name="Miao C."/>
            <person name="Chen W."/>
            <person name="Wu Y."/>
            <person name="Wang L."/>
            <person name="Zhao S."/>
            <person name="Grierson D."/>
            <person name="Xu C."/>
            <person name="Chen K."/>
        </authorList>
    </citation>
    <scope>NUCLEOTIDE SEQUENCE [LARGE SCALE GENOMIC DNA]</scope>
    <source>
        <strain evidence="2">01-14</strain>
        <tissue evidence="2">Leaf</tissue>
    </source>
</reference>
<gene>
    <name evidence="2" type="ORF">WN944_026268</name>
</gene>
<dbReference type="SUPFAM" id="SSF48403">
    <property type="entry name" value="Ankyrin repeat"/>
    <property type="match status" value="1"/>
</dbReference>
<protein>
    <submittedName>
        <fullName evidence="2">Uncharacterized protein</fullName>
    </submittedName>
</protein>
<dbReference type="PANTHER" id="PTHR24121:SF22">
    <property type="entry name" value="PROTEIN ACCELERATED CELL DEATH 6-LIKE"/>
    <property type="match status" value="1"/>
</dbReference>
<evidence type="ECO:0000313" key="3">
    <source>
        <dbReference type="Proteomes" id="UP001428341"/>
    </source>
</evidence>
<dbReference type="SMART" id="SM00248">
    <property type="entry name" value="ANK"/>
    <property type="match status" value="6"/>
</dbReference>
<evidence type="ECO:0000256" key="1">
    <source>
        <dbReference type="PROSITE-ProRule" id="PRU00023"/>
    </source>
</evidence>
<dbReference type="EMBL" id="JBCGBO010000024">
    <property type="protein sequence ID" value="KAK9183119.1"/>
    <property type="molecule type" value="Genomic_DNA"/>
</dbReference>
<sequence>MAREVIGSLLTLQTRNTILHVNIICQETENASTKFVEEILEICPALLIQVNTKGDTPLHVAAKFRHSDIVRVLIDRAKVAQHGVEESESGVEAARQMIRMVNNKKNTALHDAMFPGNMEVVKILTKEDPDYPYSANDYGKTPLYMAAESESSDMVLTLLENCTSLSHEGPNGKTALHAAAMYFEFKGDHHAMRQLFERKKSLLKVTDQYGWTPIHYAAYHGKYWINALLEIDQTATNIADKDRKMTALHLAAGRGHARTVETILSLAPECFELVDNRGWNFLHYAVTDLGFQ</sequence>
<feature type="repeat" description="ANK" evidence="1">
    <location>
        <begin position="53"/>
        <end position="76"/>
    </location>
</feature>
<keyword evidence="1" id="KW-0040">ANK repeat</keyword>
<dbReference type="Gene3D" id="1.25.40.20">
    <property type="entry name" value="Ankyrin repeat-containing domain"/>
    <property type="match status" value="2"/>
</dbReference>
<dbReference type="InterPro" id="IPR002110">
    <property type="entry name" value="Ankyrin_rpt"/>
</dbReference>
<dbReference type="Pfam" id="PF12796">
    <property type="entry name" value="Ank_2"/>
    <property type="match status" value="4"/>
</dbReference>
<dbReference type="PROSITE" id="PS50088">
    <property type="entry name" value="ANK_REPEAT"/>
    <property type="match status" value="1"/>
</dbReference>
<keyword evidence="3" id="KW-1185">Reference proteome</keyword>
<accession>A0AAP0LS36</accession>
<organism evidence="2 3">
    <name type="scientific">Citrus x changshan-huyou</name>
    <dbReference type="NCBI Taxonomy" id="2935761"/>
    <lineage>
        <taxon>Eukaryota</taxon>
        <taxon>Viridiplantae</taxon>
        <taxon>Streptophyta</taxon>
        <taxon>Embryophyta</taxon>
        <taxon>Tracheophyta</taxon>
        <taxon>Spermatophyta</taxon>
        <taxon>Magnoliopsida</taxon>
        <taxon>eudicotyledons</taxon>
        <taxon>Gunneridae</taxon>
        <taxon>Pentapetalae</taxon>
        <taxon>rosids</taxon>
        <taxon>malvids</taxon>
        <taxon>Sapindales</taxon>
        <taxon>Rutaceae</taxon>
        <taxon>Aurantioideae</taxon>
        <taxon>Citrus</taxon>
    </lineage>
</organism>
<dbReference type="InterPro" id="IPR036770">
    <property type="entry name" value="Ankyrin_rpt-contain_sf"/>
</dbReference>
<evidence type="ECO:0000313" key="2">
    <source>
        <dbReference type="EMBL" id="KAK9183119.1"/>
    </source>
</evidence>
<dbReference type="Proteomes" id="UP001428341">
    <property type="component" value="Unassembled WGS sequence"/>
</dbReference>